<evidence type="ECO:0000313" key="2">
    <source>
        <dbReference type="Proteomes" id="UP000054226"/>
    </source>
</evidence>
<keyword evidence="2" id="KW-1185">Reference proteome</keyword>
<reference evidence="1 2" key="1">
    <citation type="journal article" date="2013" name="Genome Announc.">
        <title>Draft Genome Sequence of Amycolatopsis decaplanina Strain DSM 44594T.</title>
        <authorList>
            <person name="Kaur N."/>
            <person name="Kumar S."/>
            <person name="Bala M."/>
            <person name="Raghava G.P."/>
            <person name="Mayilraj S."/>
        </authorList>
    </citation>
    <scope>NUCLEOTIDE SEQUENCE [LARGE SCALE GENOMIC DNA]</scope>
    <source>
        <strain evidence="1 2">DSM 44594</strain>
    </source>
</reference>
<accession>M2YC50</accession>
<keyword evidence="1" id="KW-0238">DNA-binding</keyword>
<gene>
    <name evidence="1" type="ORF">H074_33084</name>
</gene>
<dbReference type="GO" id="GO:0003677">
    <property type="term" value="F:DNA binding"/>
    <property type="evidence" value="ECO:0007669"/>
    <property type="project" value="UniProtKB-KW"/>
</dbReference>
<comment type="caution">
    <text evidence="1">The sequence shown here is derived from an EMBL/GenBank/DDBJ whole genome shotgun (WGS) entry which is preliminary data.</text>
</comment>
<dbReference type="AlphaFoldDB" id="M2YC50"/>
<proteinExistence type="predicted"/>
<dbReference type="EMBL" id="AOHO01000075">
    <property type="protein sequence ID" value="EME52442.1"/>
    <property type="molecule type" value="Genomic_DNA"/>
</dbReference>
<dbReference type="Proteomes" id="UP000054226">
    <property type="component" value="Unassembled WGS sequence"/>
</dbReference>
<name>M2YC50_9PSEU</name>
<organism evidence="1 2">
    <name type="scientific">Amycolatopsis decaplanina DSM 44594</name>
    <dbReference type="NCBI Taxonomy" id="1284240"/>
    <lineage>
        <taxon>Bacteria</taxon>
        <taxon>Bacillati</taxon>
        <taxon>Actinomycetota</taxon>
        <taxon>Actinomycetes</taxon>
        <taxon>Pseudonocardiales</taxon>
        <taxon>Pseudonocardiaceae</taxon>
        <taxon>Amycolatopsis</taxon>
    </lineage>
</organism>
<protein>
    <submittedName>
        <fullName evidence="1">DNA-binding protein</fullName>
    </submittedName>
</protein>
<evidence type="ECO:0000313" key="1">
    <source>
        <dbReference type="EMBL" id="EME52442.1"/>
    </source>
</evidence>
<sequence length="106" mass="11352">MEDFAALLRRGVTSCAARSSGHSRRVDGCTGCPTSTEFSASAVRNLRATAGRYPDDPEVTGLIRELLDGSDRDQQVVIYIAEPGTPSENALRLLSVVGTQRMDAPL</sequence>
<dbReference type="PATRIC" id="fig|1284240.4.peg.6744"/>